<name>A0AAE1HLG9_9NEOP</name>
<evidence type="ECO:0000313" key="1">
    <source>
        <dbReference type="EMBL" id="KAK3922831.1"/>
    </source>
</evidence>
<reference evidence="1" key="1">
    <citation type="submission" date="2021-07" db="EMBL/GenBank/DDBJ databases">
        <authorList>
            <person name="Catto M.A."/>
            <person name="Jacobson A."/>
            <person name="Kennedy G."/>
            <person name="Labadie P."/>
            <person name="Hunt B.G."/>
            <person name="Srinivasan R."/>
        </authorList>
    </citation>
    <scope>NUCLEOTIDE SEQUENCE</scope>
    <source>
        <strain evidence="1">PL_HMW_Pooled</strain>
        <tissue evidence="1">Head</tissue>
    </source>
</reference>
<proteinExistence type="predicted"/>
<protein>
    <submittedName>
        <fullName evidence="1">Uncharacterized protein</fullName>
    </submittedName>
</protein>
<dbReference type="AlphaFoldDB" id="A0AAE1HLG9"/>
<evidence type="ECO:0000313" key="2">
    <source>
        <dbReference type="Proteomes" id="UP001219518"/>
    </source>
</evidence>
<gene>
    <name evidence="1" type="ORF">KUF71_012098</name>
</gene>
<organism evidence="1 2">
    <name type="scientific">Frankliniella fusca</name>
    <dbReference type="NCBI Taxonomy" id="407009"/>
    <lineage>
        <taxon>Eukaryota</taxon>
        <taxon>Metazoa</taxon>
        <taxon>Ecdysozoa</taxon>
        <taxon>Arthropoda</taxon>
        <taxon>Hexapoda</taxon>
        <taxon>Insecta</taxon>
        <taxon>Pterygota</taxon>
        <taxon>Neoptera</taxon>
        <taxon>Paraneoptera</taxon>
        <taxon>Thysanoptera</taxon>
        <taxon>Terebrantia</taxon>
        <taxon>Thripoidea</taxon>
        <taxon>Thripidae</taxon>
        <taxon>Frankliniella</taxon>
    </lineage>
</organism>
<dbReference type="EMBL" id="JAHWGI010001120">
    <property type="protein sequence ID" value="KAK3922831.1"/>
    <property type="molecule type" value="Genomic_DNA"/>
</dbReference>
<dbReference type="Proteomes" id="UP001219518">
    <property type="component" value="Unassembled WGS sequence"/>
</dbReference>
<keyword evidence="2" id="KW-1185">Reference proteome</keyword>
<accession>A0AAE1HLG9</accession>
<comment type="caution">
    <text evidence="1">The sequence shown here is derived from an EMBL/GenBank/DDBJ whole genome shotgun (WGS) entry which is preliminary data.</text>
</comment>
<sequence>MASACLDCLAFPCQWVTLSNPGLSNLRALSGIEFDTLDPRWRPSCSIRQPGTREVCVLVFISLWTLRQSVYVYYNDLVVFQIFDSGVTVIQYVEYHVRPFPSSFLLMCATVSWMSCIVRLTQNGYILCISSCLGGSPLSKSSGVLMGAPNITS</sequence>
<reference evidence="1" key="2">
    <citation type="journal article" date="2023" name="BMC Genomics">
        <title>Pest status, molecular evolution, and epigenetic factors derived from the genome assembly of Frankliniella fusca, a thysanopteran phytovirus vector.</title>
        <authorList>
            <person name="Catto M.A."/>
            <person name="Labadie P.E."/>
            <person name="Jacobson A.L."/>
            <person name="Kennedy G.G."/>
            <person name="Srinivasan R."/>
            <person name="Hunt B.G."/>
        </authorList>
    </citation>
    <scope>NUCLEOTIDE SEQUENCE</scope>
    <source>
        <strain evidence="1">PL_HMW_Pooled</strain>
    </source>
</reference>